<dbReference type="InterPro" id="IPR006311">
    <property type="entry name" value="TAT_signal"/>
</dbReference>
<dbReference type="RefSeq" id="WP_188608194.1">
    <property type="nucleotide sequence ID" value="NZ_BMGG01000002.1"/>
</dbReference>
<keyword evidence="1" id="KW-0732">Signal</keyword>
<keyword evidence="3" id="KW-1185">Reference proteome</keyword>
<protein>
    <recommendedName>
        <fullName evidence="4">Nitrate ABC transporter substrate-binding protein</fullName>
    </recommendedName>
</protein>
<proteinExistence type="predicted"/>
<feature type="chain" id="PRO_5037455893" description="Nitrate ABC transporter substrate-binding protein" evidence="1">
    <location>
        <begin position="27"/>
        <end position="342"/>
    </location>
</feature>
<dbReference type="Pfam" id="PF13379">
    <property type="entry name" value="NMT1_2"/>
    <property type="match status" value="1"/>
</dbReference>
<reference evidence="2" key="2">
    <citation type="submission" date="2020-09" db="EMBL/GenBank/DDBJ databases">
        <authorList>
            <person name="Sun Q."/>
            <person name="Zhou Y."/>
        </authorList>
    </citation>
    <scope>NUCLEOTIDE SEQUENCE</scope>
    <source>
        <strain evidence="2">CGMCC 1.12919</strain>
    </source>
</reference>
<dbReference type="PANTHER" id="PTHR30024">
    <property type="entry name" value="ALIPHATIC SULFONATES-BINDING PROTEIN-RELATED"/>
    <property type="match status" value="1"/>
</dbReference>
<dbReference type="Proteomes" id="UP000637002">
    <property type="component" value="Unassembled WGS sequence"/>
</dbReference>
<evidence type="ECO:0000313" key="3">
    <source>
        <dbReference type="Proteomes" id="UP000637002"/>
    </source>
</evidence>
<dbReference type="SUPFAM" id="SSF53850">
    <property type="entry name" value="Periplasmic binding protein-like II"/>
    <property type="match status" value="1"/>
</dbReference>
<dbReference type="EMBL" id="BMGG01000002">
    <property type="protein sequence ID" value="GGC54273.1"/>
    <property type="molecule type" value="Genomic_DNA"/>
</dbReference>
<feature type="signal peptide" evidence="1">
    <location>
        <begin position="1"/>
        <end position="26"/>
    </location>
</feature>
<evidence type="ECO:0000256" key="1">
    <source>
        <dbReference type="SAM" id="SignalP"/>
    </source>
</evidence>
<name>A0A916U0C9_9HYPH</name>
<accession>A0A916U0C9</accession>
<evidence type="ECO:0000313" key="2">
    <source>
        <dbReference type="EMBL" id="GGC54273.1"/>
    </source>
</evidence>
<reference evidence="2" key="1">
    <citation type="journal article" date="2014" name="Int. J. Syst. Evol. Microbiol.">
        <title>Complete genome sequence of Corynebacterium casei LMG S-19264T (=DSM 44701T), isolated from a smear-ripened cheese.</title>
        <authorList>
            <consortium name="US DOE Joint Genome Institute (JGI-PGF)"/>
            <person name="Walter F."/>
            <person name="Albersmeier A."/>
            <person name="Kalinowski J."/>
            <person name="Ruckert C."/>
        </authorList>
    </citation>
    <scope>NUCLEOTIDE SEQUENCE</scope>
    <source>
        <strain evidence="2">CGMCC 1.12919</strain>
    </source>
</reference>
<sequence length="342" mass="34980">MLSRRSFAAALASLVATSAGSGSARAQGTRTPVRVGFVPVIGASALYVLDKAGWAADAGLAIVTTKFDSGPAAISALASGTLDVLAIGVAPVAVAYAKGIDVKVVSAAGIGGSMFVAGDPLAKAFAAQRDPAKAFAAFRADQGRKPKIATLPPGAVPTTAFKYWLKQHAVVTDDLEIVTMGIEAAQQAMLAGAVDGGQVLEPAATIVQSRDPRFKPIVTAPQMFPDIPGVVLAATGAFARSHADALDTLLRLAIRATDLIRARPGEAAPYVQQALGGGLVEVGVMARALASPAISFLIDPRAIVPTTRHMLAFQAELGDFPKAPETDGLFDFAPYDRAAAGK</sequence>
<dbReference type="Gene3D" id="3.40.190.10">
    <property type="entry name" value="Periplasmic binding protein-like II"/>
    <property type="match status" value="2"/>
</dbReference>
<evidence type="ECO:0008006" key="4">
    <source>
        <dbReference type="Google" id="ProtNLM"/>
    </source>
</evidence>
<comment type="caution">
    <text evidence="2">The sequence shown here is derived from an EMBL/GenBank/DDBJ whole genome shotgun (WGS) entry which is preliminary data.</text>
</comment>
<gene>
    <name evidence="2" type="ORF">GCM10010994_11560</name>
</gene>
<dbReference type="PROSITE" id="PS51318">
    <property type="entry name" value="TAT"/>
    <property type="match status" value="1"/>
</dbReference>
<organism evidence="2 3">
    <name type="scientific">Chelatococcus reniformis</name>
    <dbReference type="NCBI Taxonomy" id="1494448"/>
    <lineage>
        <taxon>Bacteria</taxon>
        <taxon>Pseudomonadati</taxon>
        <taxon>Pseudomonadota</taxon>
        <taxon>Alphaproteobacteria</taxon>
        <taxon>Hyphomicrobiales</taxon>
        <taxon>Chelatococcaceae</taxon>
        <taxon>Chelatococcus</taxon>
    </lineage>
</organism>
<dbReference type="AlphaFoldDB" id="A0A916U0C9"/>